<name>A0A6A1V6N6_9ROSI</name>
<keyword evidence="2" id="KW-1185">Reference proteome</keyword>
<dbReference type="AlphaFoldDB" id="A0A6A1V6N6"/>
<protein>
    <submittedName>
        <fullName evidence="1">Uncharacterized protein</fullName>
    </submittedName>
</protein>
<evidence type="ECO:0000313" key="2">
    <source>
        <dbReference type="Proteomes" id="UP000516437"/>
    </source>
</evidence>
<gene>
    <name evidence="1" type="ORF">CJ030_MR7G023870</name>
</gene>
<dbReference type="PANTHER" id="PTHR37766">
    <property type="entry name" value="OS01G0897100 PROTEIN"/>
    <property type="match status" value="1"/>
</dbReference>
<dbReference type="Proteomes" id="UP000516437">
    <property type="component" value="Chromosome 7"/>
</dbReference>
<dbReference type="EMBL" id="RXIC02000025">
    <property type="protein sequence ID" value="KAB1208341.1"/>
    <property type="molecule type" value="Genomic_DNA"/>
</dbReference>
<reference evidence="1 2" key="1">
    <citation type="journal article" date="2019" name="Plant Biotechnol. J.">
        <title>The red bayberry genome and genetic basis of sex determination.</title>
        <authorList>
            <person name="Jia H.M."/>
            <person name="Jia H.J."/>
            <person name="Cai Q.L."/>
            <person name="Wang Y."/>
            <person name="Zhao H.B."/>
            <person name="Yang W.F."/>
            <person name="Wang G.Y."/>
            <person name="Li Y.H."/>
            <person name="Zhan D.L."/>
            <person name="Shen Y.T."/>
            <person name="Niu Q.F."/>
            <person name="Chang L."/>
            <person name="Qiu J."/>
            <person name="Zhao L."/>
            <person name="Xie H.B."/>
            <person name="Fu W.Y."/>
            <person name="Jin J."/>
            <person name="Li X.W."/>
            <person name="Jiao Y."/>
            <person name="Zhou C.C."/>
            <person name="Tu T."/>
            <person name="Chai C.Y."/>
            <person name="Gao J.L."/>
            <person name="Fan L.J."/>
            <person name="van de Weg E."/>
            <person name="Wang J.Y."/>
            <person name="Gao Z.S."/>
        </authorList>
    </citation>
    <scope>NUCLEOTIDE SEQUENCE [LARGE SCALE GENOMIC DNA]</scope>
    <source>
        <tissue evidence="1">Leaves</tissue>
    </source>
</reference>
<accession>A0A6A1V6N6</accession>
<evidence type="ECO:0000313" key="1">
    <source>
        <dbReference type="EMBL" id="KAB1208341.1"/>
    </source>
</evidence>
<comment type="caution">
    <text evidence="1">The sequence shown here is derived from an EMBL/GenBank/DDBJ whole genome shotgun (WGS) entry which is preliminary data.</text>
</comment>
<sequence length="336" mass="39153">MVATKPHYFLDLDVQRTVDNYLDNVPEFWSSNEFADSLRDGEILFIDREFFVEYFIDLMYKEDSTDVWKVINEFLIQESFSSLCHHLLITLEEKDLHSFLELLCKCLDPEMKLKDFGNSAYLFEVILSKCGYSVSLDQMFLLNAVIAQGRQLLRLLSDEEDLEECAKIKDIMSQICALSGSANSLAPFLVKCSRTKTIEGIRWLGLQSWVLYYRMSEKCQTSDSWELLFRENDIGFRASNKYEMLHYNELSEESGSDLEHEVSIKVKHRRKAKRRKRRRKTLDHDDSYDNELPAFDSSKTMLGLHTNSGSWYLSTDGYSMSWSSVSISLFIFGLHP</sequence>
<organism evidence="1 2">
    <name type="scientific">Morella rubra</name>
    <name type="common">Chinese bayberry</name>
    <dbReference type="NCBI Taxonomy" id="262757"/>
    <lineage>
        <taxon>Eukaryota</taxon>
        <taxon>Viridiplantae</taxon>
        <taxon>Streptophyta</taxon>
        <taxon>Embryophyta</taxon>
        <taxon>Tracheophyta</taxon>
        <taxon>Spermatophyta</taxon>
        <taxon>Magnoliopsida</taxon>
        <taxon>eudicotyledons</taxon>
        <taxon>Gunneridae</taxon>
        <taxon>Pentapetalae</taxon>
        <taxon>rosids</taxon>
        <taxon>fabids</taxon>
        <taxon>Fagales</taxon>
        <taxon>Myricaceae</taxon>
        <taxon>Morella</taxon>
    </lineage>
</organism>
<dbReference type="PANTHER" id="PTHR37766:SF1">
    <property type="entry name" value="OS01G0897100 PROTEIN"/>
    <property type="match status" value="1"/>
</dbReference>
<dbReference type="OrthoDB" id="1927237at2759"/>
<proteinExistence type="predicted"/>